<accession>H1XY04</accession>
<dbReference type="Proteomes" id="UP000004671">
    <property type="component" value="Chromosome"/>
</dbReference>
<evidence type="ECO:0000313" key="3">
    <source>
        <dbReference type="Proteomes" id="UP000004671"/>
    </source>
</evidence>
<feature type="domain" description="Putative restriction endonuclease" evidence="1">
    <location>
        <begin position="23"/>
        <end position="157"/>
    </location>
</feature>
<organism evidence="2 3">
    <name type="scientific">Caldithrix abyssi DSM 13497</name>
    <dbReference type="NCBI Taxonomy" id="880073"/>
    <lineage>
        <taxon>Bacteria</taxon>
        <taxon>Pseudomonadati</taxon>
        <taxon>Calditrichota</taxon>
        <taxon>Calditrichia</taxon>
        <taxon>Calditrichales</taxon>
        <taxon>Calditrichaceae</taxon>
        <taxon>Caldithrix</taxon>
    </lineage>
</organism>
<dbReference type="EMBL" id="CM001402">
    <property type="protein sequence ID" value="EHO40879.1"/>
    <property type="molecule type" value="Genomic_DNA"/>
</dbReference>
<dbReference type="Gene3D" id="3.90.1570.10">
    <property type="entry name" value="tt1808, chain A"/>
    <property type="match status" value="1"/>
</dbReference>
<dbReference type="HOGENOM" id="CLU_2714754_0_0_0"/>
<dbReference type="AlphaFoldDB" id="H1XY04"/>
<dbReference type="PaxDb" id="880073-Calab_1253"/>
<gene>
    <name evidence="2" type="ORF">Calab_1253</name>
</gene>
<evidence type="ECO:0000259" key="1">
    <source>
        <dbReference type="Pfam" id="PF05685"/>
    </source>
</evidence>
<protein>
    <recommendedName>
        <fullName evidence="1">Putative restriction endonuclease domain-containing protein</fullName>
    </recommendedName>
</protein>
<dbReference type="InterPro" id="IPR008538">
    <property type="entry name" value="Uma2"/>
</dbReference>
<dbReference type="Pfam" id="PF05685">
    <property type="entry name" value="Uma2"/>
    <property type="match status" value="1"/>
</dbReference>
<reference evidence="2 3" key="1">
    <citation type="submission" date="2011-09" db="EMBL/GenBank/DDBJ databases">
        <title>The permanent draft genome of Caldithrix abyssi DSM 13497.</title>
        <authorList>
            <consortium name="US DOE Joint Genome Institute (JGI-PGF)"/>
            <person name="Lucas S."/>
            <person name="Han J."/>
            <person name="Lapidus A."/>
            <person name="Bruce D."/>
            <person name="Goodwin L."/>
            <person name="Pitluck S."/>
            <person name="Peters L."/>
            <person name="Kyrpides N."/>
            <person name="Mavromatis K."/>
            <person name="Ivanova N."/>
            <person name="Mikhailova N."/>
            <person name="Chertkov O."/>
            <person name="Detter J.C."/>
            <person name="Tapia R."/>
            <person name="Han C."/>
            <person name="Land M."/>
            <person name="Hauser L."/>
            <person name="Markowitz V."/>
            <person name="Cheng J.-F."/>
            <person name="Hugenholtz P."/>
            <person name="Woyke T."/>
            <person name="Wu D."/>
            <person name="Spring S."/>
            <person name="Brambilla E."/>
            <person name="Klenk H.-P."/>
            <person name="Eisen J.A."/>
        </authorList>
    </citation>
    <scope>NUCLEOTIDE SEQUENCE [LARGE SCALE GENOMIC DNA]</scope>
    <source>
        <strain evidence="2 3">DSM 13497</strain>
    </source>
</reference>
<dbReference type="eggNOG" id="COG4636">
    <property type="taxonomic scope" value="Bacteria"/>
</dbReference>
<keyword evidence="3" id="KW-1185">Reference proteome</keyword>
<dbReference type="STRING" id="880073.Cabys_3874"/>
<name>H1XY04_CALAY</name>
<sequence>MHVMKVKETASTYKAKSKPLTYQEYLKLPDDGQRYEVINGELIMTPSHLTIHQQISDEIFLKLGGYVKQKILGLIFHAPLAVDLSEKNVLQPDIIFIAKERQEIVTDKNISGAPALVVEILPPSTAYYNLFDKKELYEQFGVKEYWIVDPLRQWIEI</sequence>
<dbReference type="InterPro" id="IPR011335">
    <property type="entry name" value="Restrct_endonuc-II-like"/>
</dbReference>
<dbReference type="InterPro" id="IPR012296">
    <property type="entry name" value="Nuclease_put_TT1808"/>
</dbReference>
<dbReference type="SUPFAM" id="SSF52980">
    <property type="entry name" value="Restriction endonuclease-like"/>
    <property type="match status" value="1"/>
</dbReference>
<dbReference type="PANTHER" id="PTHR34107">
    <property type="entry name" value="SLL0198 PROTEIN-RELATED"/>
    <property type="match status" value="1"/>
</dbReference>
<proteinExistence type="predicted"/>
<dbReference type="CDD" id="cd06260">
    <property type="entry name" value="DUF820-like"/>
    <property type="match status" value="1"/>
</dbReference>
<dbReference type="InParanoid" id="H1XY04"/>
<evidence type="ECO:0000313" key="2">
    <source>
        <dbReference type="EMBL" id="EHO40879.1"/>
    </source>
</evidence>
<dbReference type="PANTHER" id="PTHR34107:SF4">
    <property type="entry name" value="SLL1222 PROTEIN"/>
    <property type="match status" value="1"/>
</dbReference>